<dbReference type="EMBL" id="JH767165">
    <property type="protein sequence ID" value="EQC32157.1"/>
    <property type="molecule type" value="Genomic_DNA"/>
</dbReference>
<protein>
    <submittedName>
        <fullName evidence="2">Uncharacterized protein</fullName>
    </submittedName>
</protein>
<dbReference type="AlphaFoldDB" id="T0RQ50"/>
<keyword evidence="3" id="KW-1185">Reference proteome</keyword>
<reference evidence="2 3" key="1">
    <citation type="submission" date="2012-04" db="EMBL/GenBank/DDBJ databases">
        <title>The Genome Sequence of Saprolegnia declina VS20.</title>
        <authorList>
            <consortium name="The Broad Institute Genome Sequencing Platform"/>
            <person name="Russ C."/>
            <person name="Nusbaum C."/>
            <person name="Tyler B."/>
            <person name="van West P."/>
            <person name="Dieguez-Uribeondo J."/>
            <person name="de Bruijn I."/>
            <person name="Tripathy S."/>
            <person name="Jiang R."/>
            <person name="Young S.K."/>
            <person name="Zeng Q."/>
            <person name="Gargeya S."/>
            <person name="Fitzgerald M."/>
            <person name="Haas B."/>
            <person name="Abouelleil A."/>
            <person name="Alvarado L."/>
            <person name="Arachchi H.M."/>
            <person name="Berlin A."/>
            <person name="Chapman S.B."/>
            <person name="Goldberg J."/>
            <person name="Griggs A."/>
            <person name="Gujja S."/>
            <person name="Hansen M."/>
            <person name="Howarth C."/>
            <person name="Imamovic A."/>
            <person name="Larimer J."/>
            <person name="McCowen C."/>
            <person name="Montmayeur A."/>
            <person name="Murphy C."/>
            <person name="Neiman D."/>
            <person name="Pearson M."/>
            <person name="Priest M."/>
            <person name="Roberts A."/>
            <person name="Saif S."/>
            <person name="Shea T."/>
            <person name="Sisk P."/>
            <person name="Sykes S."/>
            <person name="Wortman J."/>
            <person name="Nusbaum C."/>
            <person name="Birren B."/>
        </authorList>
    </citation>
    <scope>NUCLEOTIDE SEQUENCE [LARGE SCALE GENOMIC DNA]</scope>
    <source>
        <strain evidence="2 3">VS20</strain>
    </source>
</reference>
<gene>
    <name evidence="2" type="ORF">SDRG_10352</name>
</gene>
<dbReference type="InParanoid" id="T0RQ50"/>
<feature type="compositionally biased region" description="Acidic residues" evidence="1">
    <location>
        <begin position="98"/>
        <end position="110"/>
    </location>
</feature>
<name>T0RQ50_SAPDV</name>
<proteinExistence type="predicted"/>
<evidence type="ECO:0000313" key="2">
    <source>
        <dbReference type="EMBL" id="EQC32157.1"/>
    </source>
</evidence>
<sequence>MHSLFKRRLGTENERTALMAMQPSYRHTDLEGILAQTIYEYNASSHDDDDGLLDVLPARALPQFDETRWPIFMTPQEMTVMEVVMQIPLRVSDGNDSSSDEPEDDHDDGMDANLARARTAWASNARCRNRDGVYEPVPKTIPGNKRPVFAPPDFVVPSPSAVGTVPAGFPRSLRSVFRLTKATIASLACFYNNDFGISSADVGREKMQRCFLDFIQGKD</sequence>
<evidence type="ECO:0000256" key="1">
    <source>
        <dbReference type="SAM" id="MobiDB-lite"/>
    </source>
</evidence>
<feature type="region of interest" description="Disordered" evidence="1">
    <location>
        <begin position="91"/>
        <end position="110"/>
    </location>
</feature>
<dbReference type="GeneID" id="19951079"/>
<organism evidence="2 3">
    <name type="scientific">Saprolegnia diclina (strain VS20)</name>
    <dbReference type="NCBI Taxonomy" id="1156394"/>
    <lineage>
        <taxon>Eukaryota</taxon>
        <taxon>Sar</taxon>
        <taxon>Stramenopiles</taxon>
        <taxon>Oomycota</taxon>
        <taxon>Saprolegniomycetes</taxon>
        <taxon>Saprolegniales</taxon>
        <taxon>Saprolegniaceae</taxon>
        <taxon>Saprolegnia</taxon>
    </lineage>
</organism>
<dbReference type="RefSeq" id="XP_008614559.1">
    <property type="nucleotide sequence ID" value="XM_008616337.1"/>
</dbReference>
<dbReference type="VEuPathDB" id="FungiDB:SDRG_10352"/>
<accession>T0RQ50</accession>
<dbReference type="Proteomes" id="UP000030762">
    <property type="component" value="Unassembled WGS sequence"/>
</dbReference>
<evidence type="ECO:0000313" key="3">
    <source>
        <dbReference type="Proteomes" id="UP000030762"/>
    </source>
</evidence>